<dbReference type="PROSITE" id="PS00690">
    <property type="entry name" value="DEAH_ATP_HELICASE"/>
    <property type="match status" value="1"/>
</dbReference>
<accession>A0ABQ7J9V5</accession>
<dbReference type="InterPro" id="IPR007502">
    <property type="entry name" value="Helicase-assoc_dom"/>
</dbReference>
<dbReference type="EMBL" id="JADAQX010000302">
    <property type="protein sequence ID" value="KAF8820783.1"/>
    <property type="molecule type" value="Genomic_DNA"/>
</dbReference>
<name>A0ABQ7J9V5_9APIC</name>
<dbReference type="Pfam" id="PF21010">
    <property type="entry name" value="HA2_C"/>
    <property type="match status" value="1"/>
</dbReference>
<dbReference type="PROSITE" id="PS51192">
    <property type="entry name" value="HELICASE_ATP_BIND_1"/>
    <property type="match status" value="1"/>
</dbReference>
<evidence type="ECO:0000313" key="8">
    <source>
        <dbReference type="Proteomes" id="UP000823046"/>
    </source>
</evidence>
<dbReference type="InterPro" id="IPR014001">
    <property type="entry name" value="Helicase_ATP-bd"/>
</dbReference>
<gene>
    <name evidence="7" type="ORF">IE077_002817</name>
</gene>
<dbReference type="SMART" id="SM00847">
    <property type="entry name" value="HA2"/>
    <property type="match status" value="1"/>
</dbReference>
<dbReference type="Pfam" id="PF04408">
    <property type="entry name" value="WHD_HA2"/>
    <property type="match status" value="1"/>
</dbReference>
<dbReference type="InterPro" id="IPR002464">
    <property type="entry name" value="DNA/RNA_helicase_DEAH_CS"/>
</dbReference>
<dbReference type="InterPro" id="IPR027417">
    <property type="entry name" value="P-loop_NTPase"/>
</dbReference>
<evidence type="ECO:0000259" key="5">
    <source>
        <dbReference type="PROSITE" id="PS51192"/>
    </source>
</evidence>
<proteinExistence type="predicted"/>
<evidence type="ECO:0000256" key="2">
    <source>
        <dbReference type="ARBA" id="ARBA00022741"/>
    </source>
</evidence>
<dbReference type="SUPFAM" id="SSF52540">
    <property type="entry name" value="P-loop containing nucleoside triphosphate hydrolases"/>
    <property type="match status" value="1"/>
</dbReference>
<dbReference type="SMART" id="SM00490">
    <property type="entry name" value="HELICc"/>
    <property type="match status" value="1"/>
</dbReference>
<dbReference type="InterPro" id="IPR011545">
    <property type="entry name" value="DEAD/DEAH_box_helicase_dom"/>
</dbReference>
<dbReference type="SMART" id="SM00487">
    <property type="entry name" value="DEXDc"/>
    <property type="match status" value="1"/>
</dbReference>
<evidence type="ECO:0000256" key="1">
    <source>
        <dbReference type="ARBA" id="ARBA00012552"/>
    </source>
</evidence>
<dbReference type="Pfam" id="PF00271">
    <property type="entry name" value="Helicase_C"/>
    <property type="match status" value="1"/>
</dbReference>
<dbReference type="Gene3D" id="1.20.120.1080">
    <property type="match status" value="1"/>
</dbReference>
<dbReference type="CDD" id="cd18791">
    <property type="entry name" value="SF2_C_RHA"/>
    <property type="match status" value="1"/>
</dbReference>
<evidence type="ECO:0000256" key="3">
    <source>
        <dbReference type="ARBA" id="ARBA00022801"/>
    </source>
</evidence>
<dbReference type="InterPro" id="IPR001650">
    <property type="entry name" value="Helicase_C-like"/>
</dbReference>
<protein>
    <recommendedName>
        <fullName evidence="1">RNA helicase</fullName>
        <ecNumber evidence="1">3.6.4.13</ecNumber>
    </recommendedName>
</protein>
<dbReference type="EC" id="3.6.4.13" evidence="1"/>
<dbReference type="PANTHER" id="PTHR18934">
    <property type="entry name" value="ATP-DEPENDENT RNA HELICASE"/>
    <property type="match status" value="1"/>
</dbReference>
<dbReference type="PROSITE" id="PS51194">
    <property type="entry name" value="HELICASE_CTER"/>
    <property type="match status" value="1"/>
</dbReference>
<evidence type="ECO:0000259" key="6">
    <source>
        <dbReference type="PROSITE" id="PS51194"/>
    </source>
</evidence>
<feature type="domain" description="Helicase C-terminal" evidence="6">
    <location>
        <begin position="310"/>
        <end position="539"/>
    </location>
</feature>
<dbReference type="InterPro" id="IPR011709">
    <property type="entry name" value="DEAD-box_helicase_OB_fold"/>
</dbReference>
<dbReference type="InterPro" id="IPR048333">
    <property type="entry name" value="HA2_WH"/>
</dbReference>
<dbReference type="GO" id="GO:0004386">
    <property type="term" value="F:helicase activity"/>
    <property type="evidence" value="ECO:0007669"/>
    <property type="project" value="UniProtKB-KW"/>
</dbReference>
<dbReference type="PANTHER" id="PTHR18934:SF85">
    <property type="entry name" value="ATP-DEPENDENT RNA HELICASE DHX8"/>
    <property type="match status" value="1"/>
</dbReference>
<keyword evidence="2" id="KW-0547">Nucleotide-binding</keyword>
<dbReference type="Gene3D" id="3.40.50.300">
    <property type="entry name" value="P-loop containing nucleotide triphosphate hydrolases"/>
    <property type="match status" value="2"/>
</dbReference>
<dbReference type="CDD" id="cd17917">
    <property type="entry name" value="DEXHc_RHA-like"/>
    <property type="match status" value="1"/>
</dbReference>
<feature type="domain" description="Helicase ATP-binding" evidence="5">
    <location>
        <begin position="128"/>
        <end position="292"/>
    </location>
</feature>
<keyword evidence="3" id="KW-0378">Hydrolase</keyword>
<evidence type="ECO:0000313" key="7">
    <source>
        <dbReference type="EMBL" id="KAF8820783.1"/>
    </source>
</evidence>
<reference evidence="7 8" key="1">
    <citation type="journal article" date="2020" name="bioRxiv">
        <title>Metabolic contributions of an alphaproteobacterial endosymbiont in the apicomplexan Cardiosporidium cionae.</title>
        <authorList>
            <person name="Hunter E.S."/>
            <person name="Paight C.J."/>
            <person name="Lane C.E."/>
        </authorList>
    </citation>
    <scope>NUCLEOTIDE SEQUENCE [LARGE SCALE GENOMIC DNA]</scope>
    <source>
        <strain evidence="7">ESH_2018</strain>
    </source>
</reference>
<sequence length="803" mass="90751">MKQNNRGAACKSKRLLPIDEKQVDTSLDHKLREKVCKEAQSNGKSGNLPHASKSTRKVLTLASIPPQACFAAMQPSYSTQRRHEYFPSLHSQPEADAFTMSSTNTRSPPHVKINVEQLPIILHRQTILQTIRKNQVTIIVGATGTGKSTQLPQFLHSENFTNHGIIGITQPRRIAAMALSKRVSEEMEKGRVGGFVGFSVRFHDITSPATRIKYMTDGILVRDSLIDPLFNQYSVIIVDEAHERSLRTDVLMGLLVNILAKRKDLKLIIMSATLQYQQFLRFFKNSDMVMIPGRQYPVDIFYTYQPEQDYIEAALITILQIHLRSAPGGILVFLPGQEDIMSLCNILEEKNKMLNLIKIRQREANANNVNTHDSTANLNSCSIDSRATNRQIYNATIGHDVYDNATEWLNMLIYPIYSSLPVEQQVDVFKISPSDTRKIILATNIAETSITIPGIKYVVDCGLVKVKTFHPKTGMEILKTQEICKASANQRSGRAGRESQGQAYRLYTEKSFQELEEHTLPEILRSDLAQVYLELKAMKVKNPAEFPFINPPDKESLYVAGKTLFRLEAIDRMGEITEFGKRLVSLPLNPLLGKLLLDSITLNCTSEILTIVAMLSAESIFHVAGNLTENERKAVTINQRRLAHKDGDHLTLLNAYLVWEEATNKVSVCREYGLSGNSMLRARNIREQLKEIMMSPSIGIKSISKCNNMTEWDRVRQCLTMGCWLNTARLDPGGKMFLTEINRQAVYLHPASVLFNRKPLPHWVIYSEFVHTKKPYIKDVSIIEGAWLQKLVPRCFGARDPSL</sequence>
<evidence type="ECO:0000256" key="4">
    <source>
        <dbReference type="ARBA" id="ARBA00022840"/>
    </source>
</evidence>
<comment type="caution">
    <text evidence="7">The sequence shown here is derived from an EMBL/GenBank/DDBJ whole genome shotgun (WGS) entry which is preliminary data.</text>
</comment>
<keyword evidence="7" id="KW-0347">Helicase</keyword>
<dbReference type="Pfam" id="PF00270">
    <property type="entry name" value="DEAD"/>
    <property type="match status" value="1"/>
</dbReference>
<organism evidence="7 8">
    <name type="scientific">Cardiosporidium cionae</name>
    <dbReference type="NCBI Taxonomy" id="476202"/>
    <lineage>
        <taxon>Eukaryota</taxon>
        <taxon>Sar</taxon>
        <taxon>Alveolata</taxon>
        <taxon>Apicomplexa</taxon>
        <taxon>Aconoidasida</taxon>
        <taxon>Nephromycida</taxon>
        <taxon>Cardiosporidium</taxon>
    </lineage>
</organism>
<dbReference type="Pfam" id="PF07717">
    <property type="entry name" value="OB_NTP_bind"/>
    <property type="match status" value="1"/>
</dbReference>
<keyword evidence="8" id="KW-1185">Reference proteome</keyword>
<dbReference type="Proteomes" id="UP000823046">
    <property type="component" value="Unassembled WGS sequence"/>
</dbReference>
<keyword evidence="4" id="KW-0067">ATP-binding</keyword>